<dbReference type="GeneID" id="54417674"/>
<dbReference type="InterPro" id="IPR052957">
    <property type="entry name" value="Auxin_embryo_med"/>
</dbReference>
<name>A0A6G1G0Q7_9PEZI</name>
<feature type="region of interest" description="Disordered" evidence="1">
    <location>
        <begin position="1347"/>
        <end position="1388"/>
    </location>
</feature>
<reference evidence="2 4" key="1">
    <citation type="submission" date="2020-01" db="EMBL/GenBank/DDBJ databases">
        <authorList>
            <consortium name="DOE Joint Genome Institute"/>
            <person name="Haridas S."/>
            <person name="Albert R."/>
            <person name="Binder M."/>
            <person name="Bloem J."/>
            <person name="Labutti K."/>
            <person name="Salamov A."/>
            <person name="Andreopoulos B."/>
            <person name="Baker S.E."/>
            <person name="Barry K."/>
            <person name="Bills G."/>
            <person name="Bluhm B.H."/>
            <person name="Cannon C."/>
            <person name="Castanera R."/>
            <person name="Culley D.E."/>
            <person name="Daum C."/>
            <person name="Ezra D."/>
            <person name="Gonzalez J.B."/>
            <person name="Henrissat B."/>
            <person name="Kuo A."/>
            <person name="Liang C."/>
            <person name="Lipzen A."/>
            <person name="Lutzoni F."/>
            <person name="Magnuson J."/>
            <person name="Mondo S."/>
            <person name="Nolan M."/>
            <person name="Ohm R."/>
            <person name="Pangilinan J."/>
            <person name="Park H.-J."/>
            <person name="Ramirez L."/>
            <person name="Alfaro M."/>
            <person name="Sun H."/>
            <person name="Tritt A."/>
            <person name="Yoshinaga Y."/>
            <person name="Zwiers L.-H."/>
            <person name="Turgeon B.G."/>
            <person name="Goodwin S.B."/>
            <person name="Spatafora J.W."/>
            <person name="Crous P.W."/>
            <person name="Grigoriev I.V."/>
        </authorList>
    </citation>
    <scope>NUCLEOTIDE SEQUENCE</scope>
    <source>
        <strain evidence="2 4">CBS 781.70</strain>
    </source>
</reference>
<gene>
    <name evidence="2 4" type="ORF">P152DRAFT_418319</name>
</gene>
<accession>A0A6G1G0Q7</accession>
<evidence type="ECO:0000313" key="4">
    <source>
        <dbReference type="RefSeq" id="XP_033533326.1"/>
    </source>
</evidence>
<evidence type="ECO:0000313" key="3">
    <source>
        <dbReference type="Proteomes" id="UP000504638"/>
    </source>
</evidence>
<organism evidence="2">
    <name type="scientific">Eremomyces bilateralis CBS 781.70</name>
    <dbReference type="NCBI Taxonomy" id="1392243"/>
    <lineage>
        <taxon>Eukaryota</taxon>
        <taxon>Fungi</taxon>
        <taxon>Dikarya</taxon>
        <taxon>Ascomycota</taxon>
        <taxon>Pezizomycotina</taxon>
        <taxon>Dothideomycetes</taxon>
        <taxon>Dothideomycetes incertae sedis</taxon>
        <taxon>Eremomycetales</taxon>
        <taxon>Eremomycetaceae</taxon>
        <taxon>Eremomyces</taxon>
    </lineage>
</organism>
<reference evidence="4" key="3">
    <citation type="submission" date="2025-04" db="UniProtKB">
        <authorList>
            <consortium name="RefSeq"/>
        </authorList>
    </citation>
    <scope>IDENTIFICATION</scope>
    <source>
        <strain evidence="4">CBS 781.70</strain>
    </source>
</reference>
<dbReference type="Proteomes" id="UP000504638">
    <property type="component" value="Unplaced"/>
</dbReference>
<dbReference type="NCBIfam" id="NF047352">
    <property type="entry name" value="P_loop_sacsin"/>
    <property type="match status" value="1"/>
</dbReference>
<evidence type="ECO:0000313" key="2">
    <source>
        <dbReference type="EMBL" id="KAF1811695.1"/>
    </source>
</evidence>
<dbReference type="SUPFAM" id="SSF55874">
    <property type="entry name" value="ATPase domain of HSP90 chaperone/DNA topoisomerase II/histidine kinase"/>
    <property type="match status" value="1"/>
</dbReference>
<dbReference type="Gene3D" id="3.30.565.10">
    <property type="entry name" value="Histidine kinase-like ATPase, C-terminal domain"/>
    <property type="match status" value="1"/>
</dbReference>
<evidence type="ECO:0000256" key="1">
    <source>
        <dbReference type="SAM" id="MobiDB-lite"/>
    </source>
</evidence>
<keyword evidence="3" id="KW-1185">Reference proteome</keyword>
<sequence length="1658" mass="189718">MANSKLSDFYYELYGRSLAEPKNEEDVVNILSCIRVQHCVFDGDDETELQKMNSTVQKKMRMIASNSRENLARFTKAMSNELYDDQFRFFFELIQNADDATYAQNEDMPTMTFTVFPEELHVGINEIGFHLTDVLSICDTGQSSKKLDEESTGEKGFGFKAVFGVADQVHVQSCLWSFRFEHQRHQDGLGMITPIWEQRKPLPHGVQTRFRLRYSMSEEDSLEKFRHISTQLVALHPSLLFALRKLRKISINLTVEGLSRIITLEKSLSEDKKITRITSSVAGEEPDHFYLTFEEKVTDMPKQIERSQSVSIIKIGFPVTAQANGSPTIEPNGQFVFAYLPVMQMAQLPFLIQADFLLPGNRQSVKNNPWNRKLRDEIAALFASAVKDIVSKDNKLSYEWLAYIPQPMNGFWQPLQDLIHQHLSTQELFYSRAGTLHQSSMLRILPKQFEHHKDPLLPKLSGLWRFLSAKYSSSQISTLKSLGVKGLAYNEALELVNDDISSSSSITQKQPLEDRWHNSFLAFIQYALSHGTKSIWKDKIDQMPILPVRVKNKLEWRQPGPNVYLPTVVDEGTGLERIEIEMPRGIDLVVLHPDAAKDSSRREVYQLLGVRSCPPDTLCDAIEMAQTTSEDKLIRNFLSYFELLFWFSRELSIKARSNLVAGTSGGTFANSNGLFMRSDQPYHAECLLRLAENSEYNTYFLDEKYQASPVSTRSRGGKTWEQWLCDTAGVRWYPTLSDSTDGNKLHWMIETIRDKNSAAFVPMIQHHWVQEYSNTCRFNSNIKQALIKCKVLCQHGGFEELGKTWFPTPLIVKTARKYGVEKRLPILALPESTDDHLISQWPSLTELGVGSAPDLSFYRQALSLLSIAGEPPAIGVTEMGWLYKDIGDRVTLKDKPALKDEFKEGTLVWDPASSKWRTLDECVWKSHIPLMCKFILTSKYDQSAISGLFHIYLKTGDATIDCLIDELQFIKDAPSYGAGETLIDRALAIYALLKDMADTTKGKQSLRSIFKENALIYNSNSNSNKWLKSSSCIWHMTIEIGNHVPIAAMYPKLKEFFVNVLGVSTVTDVFMMKQLAAVAAKSFKNPDEIKRLMLSASELLDVSSQSSQFGTSIEILQQSKYLPCKSPSGQDMFRSMEETFFIADNKYYAEKFSGKLVMLDFAYEHLIFLHELFRILRLDDRYLARHVRRETSAETSTVDNALTREFRQCAYAISCCAISHRSPMFSNQNKQMYNDLATATVHTSADMSVKLVVGKDDTAVKVEWDKPSLIMKRDEAGLLITLPLARTERKQSMRSQLPGYLSGLLHIYDSRGERQIDRIINELESGTEEILLEEEISRVEWLAETSRSAPALESKTETPPQPQSLTRRSSNLVNGKTEGPPRHALPEIPNHAVEAPDYWKVLEHVHKQAESAGSDFRDVSSPATDDFTRYFASLTVHSTRFDPSDYPSLFGADFWLSKRRIGAAGELFVYELLRHLTSNTLDLQHWQSRIRHLVQAHNEYKYVSIWDKRETADIVYKDQRNLLGRTLQSKIIGDEFQDWWPDSLADLGEDEDQDCLEWLFEVKTSIGPCETDFIMSQDQYDLMRSLRKVKLGQIQIQTQQNETTPSPPDANRVYCIVRVYNLLSGQIGVRFFIDPWRFRDRRLKFEVTEKWKVRAIRI</sequence>
<dbReference type="PANTHER" id="PTHR32387:SF0">
    <property type="entry name" value="PROTEIN NO VEIN"/>
    <property type="match status" value="1"/>
</dbReference>
<dbReference type="InterPro" id="IPR036890">
    <property type="entry name" value="HATPase_C_sf"/>
</dbReference>
<feature type="compositionally biased region" description="Polar residues" evidence="1">
    <location>
        <begin position="1363"/>
        <end position="1374"/>
    </location>
</feature>
<evidence type="ECO:0008006" key="5">
    <source>
        <dbReference type="Google" id="ProtNLM"/>
    </source>
</evidence>
<reference evidence="4" key="2">
    <citation type="submission" date="2020-04" db="EMBL/GenBank/DDBJ databases">
        <authorList>
            <consortium name="NCBI Genome Project"/>
        </authorList>
    </citation>
    <scope>NUCLEOTIDE SEQUENCE</scope>
    <source>
        <strain evidence="4">CBS 781.70</strain>
    </source>
</reference>
<dbReference type="RefSeq" id="XP_033533326.1">
    <property type="nucleotide sequence ID" value="XM_033677104.1"/>
</dbReference>
<dbReference type="OrthoDB" id="1262810at2759"/>
<dbReference type="EMBL" id="ML975160">
    <property type="protein sequence ID" value="KAF1811695.1"/>
    <property type="molecule type" value="Genomic_DNA"/>
</dbReference>
<proteinExistence type="predicted"/>
<dbReference type="PANTHER" id="PTHR32387">
    <property type="entry name" value="WU:FJ29H11"/>
    <property type="match status" value="1"/>
</dbReference>
<protein>
    <recommendedName>
        <fullName evidence="5">Protein NO VEIN C-terminal domain-containing protein</fullName>
    </recommendedName>
</protein>